<sequence>MATSSCPSCSCDCVLEPTISLPQEVINSSLGDCGKYDPETNNEMKKDIVALYTEEISLHENVTSESLQRTKALIMGAKRTPSHYQKEAEKCNAGMETCEEARERAEVALIEERKLTLLGMSRTREYGWKDDTKKRFTIRRISPSINWPENPSSPDVR</sequence>
<comment type="caution">
    <text evidence="1">The sequence shown here is derived from an EMBL/GenBank/DDBJ whole genome shotgun (WGS) entry which is preliminary data.</text>
</comment>
<name>A0A2G9HBT1_9LAMI</name>
<reference evidence="2" key="1">
    <citation type="journal article" date="2018" name="Gigascience">
        <title>Genome assembly of the Pink Ipe (Handroanthus impetiginosus, Bignoniaceae), a highly valued, ecologically keystone Neotropical timber forest tree.</title>
        <authorList>
            <person name="Silva-Junior O.B."/>
            <person name="Grattapaglia D."/>
            <person name="Novaes E."/>
            <person name="Collevatti R.G."/>
        </authorList>
    </citation>
    <scope>NUCLEOTIDE SEQUENCE [LARGE SCALE GENOMIC DNA]</scope>
    <source>
        <strain evidence="2">cv. UFG-1</strain>
    </source>
</reference>
<gene>
    <name evidence="1" type="ORF">CDL12_12402</name>
</gene>
<organism evidence="1 2">
    <name type="scientific">Handroanthus impetiginosus</name>
    <dbReference type="NCBI Taxonomy" id="429701"/>
    <lineage>
        <taxon>Eukaryota</taxon>
        <taxon>Viridiplantae</taxon>
        <taxon>Streptophyta</taxon>
        <taxon>Embryophyta</taxon>
        <taxon>Tracheophyta</taxon>
        <taxon>Spermatophyta</taxon>
        <taxon>Magnoliopsida</taxon>
        <taxon>eudicotyledons</taxon>
        <taxon>Gunneridae</taxon>
        <taxon>Pentapetalae</taxon>
        <taxon>asterids</taxon>
        <taxon>lamiids</taxon>
        <taxon>Lamiales</taxon>
        <taxon>Bignoniaceae</taxon>
        <taxon>Crescentiina</taxon>
        <taxon>Tabebuia alliance</taxon>
        <taxon>Handroanthus</taxon>
    </lineage>
</organism>
<protein>
    <submittedName>
        <fullName evidence="1">Uncharacterized protein</fullName>
    </submittedName>
</protein>
<dbReference type="Proteomes" id="UP000231279">
    <property type="component" value="Unassembled WGS sequence"/>
</dbReference>
<dbReference type="InterPro" id="IPR010471">
    <property type="entry name" value="DUF1068"/>
</dbReference>
<dbReference type="AlphaFoldDB" id="A0A2G9HBT1"/>
<dbReference type="PANTHER" id="PTHR32254:SF6">
    <property type="entry name" value="DUF1068 DOMAIN-CONTAINING PROTEIN"/>
    <property type="match status" value="1"/>
</dbReference>
<dbReference type="EMBL" id="NKXS01002181">
    <property type="protein sequence ID" value="PIN14958.1"/>
    <property type="molecule type" value="Genomic_DNA"/>
</dbReference>
<keyword evidence="2" id="KW-1185">Reference proteome</keyword>
<evidence type="ECO:0000313" key="2">
    <source>
        <dbReference type="Proteomes" id="UP000231279"/>
    </source>
</evidence>
<dbReference type="STRING" id="429701.A0A2G9HBT1"/>
<accession>A0A2G9HBT1</accession>
<evidence type="ECO:0000313" key="1">
    <source>
        <dbReference type="EMBL" id="PIN14958.1"/>
    </source>
</evidence>
<dbReference type="Pfam" id="PF06364">
    <property type="entry name" value="DUF1068"/>
    <property type="match status" value="1"/>
</dbReference>
<dbReference type="PANTHER" id="PTHR32254">
    <property type="entry name" value="EXPRESSED PROTEIN"/>
    <property type="match status" value="1"/>
</dbReference>
<proteinExistence type="predicted"/>
<dbReference type="OrthoDB" id="1851883at2759"/>